<name>A0ABD0PXK2_CIRMR</name>
<keyword evidence="3" id="KW-1185">Reference proteome</keyword>
<evidence type="ECO:0000313" key="3">
    <source>
        <dbReference type="Proteomes" id="UP001529510"/>
    </source>
</evidence>
<sequence length="105" mass="11135">METSADVSQKRAESLTSAPPGDMEDSLQHNYGYEVMKSISPKGSDDSGHLDRPDSPYLVLNDPSPSSLGGTVNLILSFSNSGDTQIQVQAPGREGGVPVPEPVHR</sequence>
<gene>
    <name evidence="2" type="ORF">M9458_027536</name>
</gene>
<feature type="compositionally biased region" description="Basic and acidic residues" evidence="1">
    <location>
        <begin position="43"/>
        <end position="54"/>
    </location>
</feature>
<protein>
    <submittedName>
        <fullName evidence="2">Uncharacterized protein</fullName>
    </submittedName>
</protein>
<accession>A0ABD0PXK2</accession>
<dbReference type="EMBL" id="JAMKFB020000013">
    <property type="protein sequence ID" value="KAL0178642.1"/>
    <property type="molecule type" value="Genomic_DNA"/>
</dbReference>
<reference evidence="2 3" key="1">
    <citation type="submission" date="2024-05" db="EMBL/GenBank/DDBJ databases">
        <title>Genome sequencing and assembly of Indian major carp, Cirrhinus mrigala (Hamilton, 1822).</title>
        <authorList>
            <person name="Mohindra V."/>
            <person name="Chowdhury L.M."/>
            <person name="Lal K."/>
            <person name="Jena J.K."/>
        </authorList>
    </citation>
    <scope>NUCLEOTIDE SEQUENCE [LARGE SCALE GENOMIC DNA]</scope>
    <source>
        <strain evidence="2">CM1030</strain>
        <tissue evidence="2">Blood</tissue>
    </source>
</reference>
<dbReference type="AlphaFoldDB" id="A0ABD0PXK2"/>
<evidence type="ECO:0000256" key="1">
    <source>
        <dbReference type="SAM" id="MobiDB-lite"/>
    </source>
</evidence>
<dbReference type="Proteomes" id="UP001529510">
    <property type="component" value="Unassembled WGS sequence"/>
</dbReference>
<evidence type="ECO:0000313" key="2">
    <source>
        <dbReference type="EMBL" id="KAL0178642.1"/>
    </source>
</evidence>
<organism evidence="2 3">
    <name type="scientific">Cirrhinus mrigala</name>
    <name type="common">Mrigala</name>
    <dbReference type="NCBI Taxonomy" id="683832"/>
    <lineage>
        <taxon>Eukaryota</taxon>
        <taxon>Metazoa</taxon>
        <taxon>Chordata</taxon>
        <taxon>Craniata</taxon>
        <taxon>Vertebrata</taxon>
        <taxon>Euteleostomi</taxon>
        <taxon>Actinopterygii</taxon>
        <taxon>Neopterygii</taxon>
        <taxon>Teleostei</taxon>
        <taxon>Ostariophysi</taxon>
        <taxon>Cypriniformes</taxon>
        <taxon>Cyprinidae</taxon>
        <taxon>Labeoninae</taxon>
        <taxon>Labeonini</taxon>
        <taxon>Cirrhinus</taxon>
    </lineage>
</organism>
<proteinExistence type="predicted"/>
<comment type="caution">
    <text evidence="2">The sequence shown here is derived from an EMBL/GenBank/DDBJ whole genome shotgun (WGS) entry which is preliminary data.</text>
</comment>
<feature type="non-terminal residue" evidence="2">
    <location>
        <position position="105"/>
    </location>
</feature>
<feature type="region of interest" description="Disordered" evidence="1">
    <location>
        <begin position="1"/>
        <end position="66"/>
    </location>
</feature>